<protein>
    <submittedName>
        <fullName evidence="1">Virion protein</fullName>
    </submittedName>
</protein>
<dbReference type="Proteomes" id="UP000515683">
    <property type="component" value="Segment"/>
</dbReference>
<evidence type="ECO:0000313" key="2">
    <source>
        <dbReference type="Proteomes" id="UP000515683"/>
    </source>
</evidence>
<organism evidence="1 2">
    <name type="scientific">Synechococcus phage S-SCSM1</name>
    <dbReference type="NCBI Taxonomy" id="2588487"/>
    <lineage>
        <taxon>Viruses</taxon>
        <taxon>Duplodnaviria</taxon>
        <taxon>Heunggongvirae</taxon>
        <taxon>Uroviricota</taxon>
        <taxon>Caudoviricetes</taxon>
        <taxon>Pantevenvirales</taxon>
        <taxon>Kyanoviridae</taxon>
        <taxon>Zhoulongquanvirus</taxon>
        <taxon>Zhoulongquanvirus esscess</taxon>
    </lineage>
</organism>
<evidence type="ECO:0000313" key="1">
    <source>
        <dbReference type="EMBL" id="QFG06295.1"/>
    </source>
</evidence>
<proteinExistence type="predicted"/>
<name>A0A6M2ZIR7_9CAUD</name>
<gene>
    <name evidence="1" type="ORF">SSCSM1_38</name>
</gene>
<accession>A0A6M2ZIR7</accession>
<keyword evidence="2" id="KW-1185">Reference proteome</keyword>
<sequence>MAMGPFKSLNENYFQLGSGNDTTCDSATYVRLTNISNTTAYDIKVRTTANDDGTNVGRTIIAWGESFILKKEPAEFVHGSNGNVYASPISPRE</sequence>
<dbReference type="EMBL" id="MK867354">
    <property type="protein sequence ID" value="QFG06295.1"/>
    <property type="molecule type" value="Genomic_DNA"/>
</dbReference>
<reference evidence="1" key="1">
    <citation type="submission" date="2019-04" db="EMBL/GenBank/DDBJ databases">
        <title>Genomic and proteomic characterization of cyanophage S-SCSM1 provides new insights into understanding the viral gene diversity and phage-host interactions.</title>
        <authorList>
            <person name="Wang Q."/>
            <person name="Xu Y."/>
            <person name="Jiao N."/>
            <person name="Zhang R."/>
        </authorList>
    </citation>
    <scope>NUCLEOTIDE SEQUENCE [LARGE SCALE GENOMIC DNA]</scope>
</reference>